<protein>
    <recommendedName>
        <fullName evidence="3">Serine aminopeptidase S33 domain-containing protein</fullName>
    </recommendedName>
</protein>
<name>A0A2N0Z1C8_9BACI</name>
<evidence type="ECO:0000313" key="5">
    <source>
        <dbReference type="Proteomes" id="UP000233375"/>
    </source>
</evidence>
<dbReference type="InterPro" id="IPR012354">
    <property type="entry name" value="Esterase_lipase"/>
</dbReference>
<dbReference type="Gene3D" id="3.40.50.1820">
    <property type="entry name" value="alpha/beta hydrolase"/>
    <property type="match status" value="1"/>
</dbReference>
<dbReference type="GO" id="GO:0052689">
    <property type="term" value="F:carboxylic ester hydrolase activity"/>
    <property type="evidence" value="ECO:0007669"/>
    <property type="project" value="InterPro"/>
</dbReference>
<reference evidence="4 5" key="1">
    <citation type="journal article" date="2003" name="Int. J. Syst. Evol. Microbiol.">
        <title>Bacillus nealsonii sp. nov., isolated from a spacecraft-assembly facility, whose spores are gamma-radiation resistant.</title>
        <authorList>
            <person name="Venkateswaran K."/>
            <person name="Kempf M."/>
            <person name="Chen F."/>
            <person name="Satomi M."/>
            <person name="Nicholson W."/>
            <person name="Kern R."/>
        </authorList>
    </citation>
    <scope>NUCLEOTIDE SEQUENCE [LARGE SCALE GENOMIC DNA]</scope>
    <source>
        <strain evidence="4 5">FO-92</strain>
    </source>
</reference>
<organism evidence="4 5">
    <name type="scientific">Niallia nealsonii</name>
    <dbReference type="NCBI Taxonomy" id="115979"/>
    <lineage>
        <taxon>Bacteria</taxon>
        <taxon>Bacillati</taxon>
        <taxon>Bacillota</taxon>
        <taxon>Bacilli</taxon>
        <taxon>Bacillales</taxon>
        <taxon>Bacillaceae</taxon>
        <taxon>Niallia</taxon>
    </lineage>
</organism>
<evidence type="ECO:0000256" key="1">
    <source>
        <dbReference type="PIRSR" id="PIRSR017388-1"/>
    </source>
</evidence>
<dbReference type="EMBL" id="PISE01000026">
    <property type="protein sequence ID" value="PKG23314.1"/>
    <property type="molecule type" value="Genomic_DNA"/>
</dbReference>
<sequence>MGERYPVMEGAESFFWQGNDIGVLISHGFMGTPQNVRYLGGEFAELGYTVYTPRLKGHGTHFKDMEKHNHKDWFADVENAYHFLKMRCSAIYVIGQSMGGTLALWLANKYKDIPGLVLINAALSVPSYDYLVGKTSPKYVLGTAPDIKLEGVQEITYNQVSIHSIHELQKLMEKTYAIIPNVKSPILCFKSAEDHVVPPENTDYIIKNAGSFQKEAVTLTNSFHVASMDHDKEEIIEKTHEYIRKNERELKLLNKDNLRKIL</sequence>
<keyword evidence="5" id="KW-1185">Reference proteome</keyword>
<dbReference type="Proteomes" id="UP000233375">
    <property type="component" value="Unassembled WGS sequence"/>
</dbReference>
<dbReference type="PIRSF" id="PIRSF017388">
    <property type="entry name" value="Esterase_lipase"/>
    <property type="match status" value="1"/>
</dbReference>
<comment type="caution">
    <text evidence="4">The sequence shown here is derived from an EMBL/GenBank/DDBJ whole genome shotgun (WGS) entry which is preliminary data.</text>
</comment>
<feature type="active site" description="Charge relay system" evidence="1">
    <location>
        <position position="194"/>
    </location>
</feature>
<dbReference type="SUPFAM" id="SSF53474">
    <property type="entry name" value="alpha/beta-Hydrolases"/>
    <property type="match status" value="1"/>
</dbReference>
<dbReference type="InterPro" id="IPR022742">
    <property type="entry name" value="Hydrolase_4"/>
</dbReference>
<dbReference type="InterPro" id="IPR051044">
    <property type="entry name" value="MAG_DAG_Lipase"/>
</dbReference>
<accession>A0A2N0Z1C8</accession>
<dbReference type="OrthoDB" id="9786110at2"/>
<evidence type="ECO:0000259" key="3">
    <source>
        <dbReference type="Pfam" id="PF12146"/>
    </source>
</evidence>
<feature type="active site" description="Charge relay system" evidence="1">
    <location>
        <position position="224"/>
    </location>
</feature>
<evidence type="ECO:0000313" key="4">
    <source>
        <dbReference type="EMBL" id="PKG23314.1"/>
    </source>
</evidence>
<dbReference type="InterPro" id="IPR029058">
    <property type="entry name" value="AB_hydrolase_fold"/>
</dbReference>
<feature type="domain" description="Serine aminopeptidase S33" evidence="3">
    <location>
        <begin position="23"/>
        <end position="229"/>
    </location>
</feature>
<proteinExistence type="predicted"/>
<dbReference type="Pfam" id="PF12146">
    <property type="entry name" value="Hydrolase_4"/>
    <property type="match status" value="1"/>
</dbReference>
<evidence type="ECO:0000256" key="2">
    <source>
        <dbReference type="PIRSR" id="PIRSR017388-2"/>
    </source>
</evidence>
<dbReference type="RefSeq" id="WP_101177587.1">
    <property type="nucleotide sequence ID" value="NZ_PISE01000026.1"/>
</dbReference>
<feature type="active site" description="Nucleophile" evidence="1">
    <location>
        <position position="97"/>
    </location>
</feature>
<gene>
    <name evidence="4" type="ORF">CWS01_12760</name>
</gene>
<feature type="binding site" evidence="2">
    <location>
        <position position="98"/>
    </location>
    <ligand>
        <name>substrate</name>
    </ligand>
</feature>
<feature type="binding site" evidence="2">
    <location>
        <position position="29"/>
    </location>
    <ligand>
        <name>substrate</name>
    </ligand>
</feature>
<dbReference type="PANTHER" id="PTHR11614">
    <property type="entry name" value="PHOSPHOLIPASE-RELATED"/>
    <property type="match status" value="1"/>
</dbReference>
<dbReference type="AlphaFoldDB" id="A0A2N0Z1C8"/>